<feature type="region of interest" description="Disordered" evidence="1">
    <location>
        <begin position="89"/>
        <end position="114"/>
    </location>
</feature>
<evidence type="ECO:0000313" key="3">
    <source>
        <dbReference type="EMBL" id="KAK6543751.1"/>
    </source>
</evidence>
<gene>
    <name evidence="3" type="ORF">TWF694_000484</name>
</gene>
<protein>
    <recommendedName>
        <fullName evidence="5">Secreted protein</fullName>
    </recommendedName>
</protein>
<evidence type="ECO:0000256" key="2">
    <source>
        <dbReference type="SAM" id="SignalP"/>
    </source>
</evidence>
<reference evidence="3 4" key="1">
    <citation type="submission" date="2019-10" db="EMBL/GenBank/DDBJ databases">
        <authorList>
            <person name="Palmer J.M."/>
        </authorList>
    </citation>
    <scope>NUCLEOTIDE SEQUENCE [LARGE SCALE GENOMIC DNA]</scope>
    <source>
        <strain evidence="3 4">TWF694</strain>
    </source>
</reference>
<dbReference type="EMBL" id="JAVHJO010000001">
    <property type="protein sequence ID" value="KAK6543751.1"/>
    <property type="molecule type" value="Genomic_DNA"/>
</dbReference>
<accession>A0AAV9XP69</accession>
<sequence length="114" mass="12099">MAASSCPSTIPANECKAAALLSWSSVLLRWALSLPLGQGSSDVEAQSKHRITPKTLVPDSRIETAPRLRVGMLNNEFVAFALSKKGESQCNRGKLRPSKVSAGSVPGGTMTLEF</sequence>
<organism evidence="3 4">
    <name type="scientific">Orbilia ellipsospora</name>
    <dbReference type="NCBI Taxonomy" id="2528407"/>
    <lineage>
        <taxon>Eukaryota</taxon>
        <taxon>Fungi</taxon>
        <taxon>Dikarya</taxon>
        <taxon>Ascomycota</taxon>
        <taxon>Pezizomycotina</taxon>
        <taxon>Orbiliomycetes</taxon>
        <taxon>Orbiliales</taxon>
        <taxon>Orbiliaceae</taxon>
        <taxon>Orbilia</taxon>
    </lineage>
</organism>
<evidence type="ECO:0000313" key="4">
    <source>
        <dbReference type="Proteomes" id="UP001365542"/>
    </source>
</evidence>
<feature type="chain" id="PRO_5043934141" description="Secreted protein" evidence="2">
    <location>
        <begin position="34"/>
        <end position="114"/>
    </location>
</feature>
<evidence type="ECO:0008006" key="5">
    <source>
        <dbReference type="Google" id="ProtNLM"/>
    </source>
</evidence>
<dbReference type="AlphaFoldDB" id="A0AAV9XP69"/>
<feature type="signal peptide" evidence="2">
    <location>
        <begin position="1"/>
        <end position="33"/>
    </location>
</feature>
<keyword evidence="4" id="KW-1185">Reference proteome</keyword>
<dbReference type="Proteomes" id="UP001365542">
    <property type="component" value="Unassembled WGS sequence"/>
</dbReference>
<proteinExistence type="predicted"/>
<name>A0AAV9XP69_9PEZI</name>
<keyword evidence="2" id="KW-0732">Signal</keyword>
<comment type="caution">
    <text evidence="3">The sequence shown here is derived from an EMBL/GenBank/DDBJ whole genome shotgun (WGS) entry which is preliminary data.</text>
</comment>
<evidence type="ECO:0000256" key="1">
    <source>
        <dbReference type="SAM" id="MobiDB-lite"/>
    </source>
</evidence>